<dbReference type="AlphaFoldDB" id="A0A1F5S9F6"/>
<comment type="caution">
    <text evidence="1">The sequence shown here is derived from an EMBL/GenBank/DDBJ whole genome shotgun (WGS) entry which is preliminary data.</text>
</comment>
<dbReference type="Proteomes" id="UP000178323">
    <property type="component" value="Unassembled WGS sequence"/>
</dbReference>
<dbReference type="InterPro" id="IPR021527">
    <property type="entry name" value="DUF2795"/>
</dbReference>
<name>A0A1F5S9F6_9BACT</name>
<reference evidence="1 2" key="1">
    <citation type="journal article" date="2016" name="Nat. Commun.">
        <title>Thousands of microbial genomes shed light on interconnected biogeochemical processes in an aquifer system.</title>
        <authorList>
            <person name="Anantharaman K."/>
            <person name="Brown C.T."/>
            <person name="Hug L.A."/>
            <person name="Sharon I."/>
            <person name="Castelle C.J."/>
            <person name="Probst A.J."/>
            <person name="Thomas B.C."/>
            <person name="Singh A."/>
            <person name="Wilkins M.J."/>
            <person name="Karaoz U."/>
            <person name="Brodie E.L."/>
            <person name="Williams K.H."/>
            <person name="Hubbard S.S."/>
            <person name="Banfield J.F."/>
        </authorList>
    </citation>
    <scope>NUCLEOTIDE SEQUENCE [LARGE SCALE GENOMIC DNA]</scope>
</reference>
<evidence type="ECO:0000313" key="1">
    <source>
        <dbReference type="EMBL" id="OGF23348.1"/>
    </source>
</evidence>
<dbReference type="EMBL" id="MFFS01000002">
    <property type="protein sequence ID" value="OGF23348.1"/>
    <property type="molecule type" value="Genomic_DNA"/>
</dbReference>
<organism evidence="1 2">
    <name type="scientific">Candidatus Falkowbacteria bacterium RBG_13_39_14</name>
    <dbReference type="NCBI Taxonomy" id="1797985"/>
    <lineage>
        <taxon>Bacteria</taxon>
        <taxon>Candidatus Falkowiibacteriota</taxon>
    </lineage>
</organism>
<protein>
    <recommendedName>
        <fullName evidence="3">DUF2795 domain-containing protein</fullName>
    </recommendedName>
</protein>
<evidence type="ECO:0000313" key="2">
    <source>
        <dbReference type="Proteomes" id="UP000178323"/>
    </source>
</evidence>
<evidence type="ECO:0008006" key="3">
    <source>
        <dbReference type="Google" id="ProtNLM"/>
    </source>
</evidence>
<gene>
    <name evidence="1" type="ORF">A2Y83_01375</name>
</gene>
<proteinExistence type="predicted"/>
<dbReference type="Pfam" id="PF11387">
    <property type="entry name" value="DUF2795"/>
    <property type="match status" value="1"/>
</dbReference>
<sequence>MAVNPAQIQKFLGGMNYPASKDDLIKHAKEKGADENVISSLQALPEREYGSAAEVSKAISEGE</sequence>
<accession>A0A1F5S9F6</accession>